<organism evidence="2">
    <name type="scientific">Nothobranchius kadleci</name>
    <name type="common">African annual killifish</name>
    <dbReference type="NCBI Taxonomy" id="1051664"/>
    <lineage>
        <taxon>Eukaryota</taxon>
        <taxon>Metazoa</taxon>
        <taxon>Chordata</taxon>
        <taxon>Craniata</taxon>
        <taxon>Vertebrata</taxon>
        <taxon>Euteleostomi</taxon>
        <taxon>Actinopterygii</taxon>
        <taxon>Neopterygii</taxon>
        <taxon>Teleostei</taxon>
        <taxon>Neoteleostei</taxon>
        <taxon>Acanthomorphata</taxon>
        <taxon>Ovalentaria</taxon>
        <taxon>Atherinomorphae</taxon>
        <taxon>Cyprinodontiformes</taxon>
        <taxon>Nothobranchiidae</taxon>
        <taxon>Nothobranchius</taxon>
    </lineage>
</organism>
<reference evidence="2" key="2">
    <citation type="submission" date="2016-06" db="EMBL/GenBank/DDBJ databases">
        <title>The genome of a short-lived fish provides insights into sex chromosome evolution and the genetic control of aging.</title>
        <authorList>
            <person name="Reichwald K."/>
            <person name="Felder M."/>
            <person name="Petzold A."/>
            <person name="Koch P."/>
            <person name="Groth M."/>
            <person name="Platzer M."/>
        </authorList>
    </citation>
    <scope>NUCLEOTIDE SEQUENCE</scope>
    <source>
        <tissue evidence="2">Brain</tissue>
    </source>
</reference>
<feature type="compositionally biased region" description="Acidic residues" evidence="1">
    <location>
        <begin position="70"/>
        <end position="79"/>
    </location>
</feature>
<name>A0A1A8EFM8_NOTKA</name>
<reference evidence="2" key="1">
    <citation type="submission" date="2016-05" db="EMBL/GenBank/DDBJ databases">
        <authorList>
            <person name="Lavstsen T."/>
            <person name="Jespersen J.S."/>
        </authorList>
    </citation>
    <scope>NUCLEOTIDE SEQUENCE</scope>
    <source>
        <tissue evidence="2">Brain</tissue>
    </source>
</reference>
<sequence length="79" mass="8407">PQLCGKETIQASSVQRRHHPEALPRSLLEEGLPAPALGRHRPAEAPQRSARQVPPPPTPGGEAETRGGGEEEETSAASW</sequence>
<feature type="non-terminal residue" evidence="2">
    <location>
        <position position="79"/>
    </location>
</feature>
<dbReference type="EMBL" id="HAEA01016790">
    <property type="protein sequence ID" value="SBQ45271.1"/>
    <property type="molecule type" value="Transcribed_RNA"/>
</dbReference>
<proteinExistence type="predicted"/>
<feature type="non-terminal residue" evidence="2">
    <location>
        <position position="1"/>
    </location>
</feature>
<evidence type="ECO:0000313" key="2">
    <source>
        <dbReference type="EMBL" id="SBQ45271.1"/>
    </source>
</evidence>
<feature type="region of interest" description="Disordered" evidence="1">
    <location>
        <begin position="1"/>
        <end position="79"/>
    </location>
</feature>
<evidence type="ECO:0000256" key="1">
    <source>
        <dbReference type="SAM" id="MobiDB-lite"/>
    </source>
</evidence>
<accession>A0A1A8EFM8</accession>
<protein>
    <submittedName>
        <fullName evidence="2">Myosin X-like 3</fullName>
    </submittedName>
</protein>
<dbReference type="AlphaFoldDB" id="A0A1A8EFM8"/>
<gene>
    <name evidence="2" type="primary">MYO10L3</name>
</gene>